<evidence type="ECO:0000313" key="3">
    <source>
        <dbReference type="RefSeq" id="XP_014486994.1"/>
    </source>
</evidence>
<gene>
    <name evidence="3" type="primary">LOC106750888</name>
</gene>
<organism evidence="2 3">
    <name type="scientific">Dinoponera quadriceps</name>
    <name type="common">South American ant</name>
    <dbReference type="NCBI Taxonomy" id="609295"/>
    <lineage>
        <taxon>Eukaryota</taxon>
        <taxon>Metazoa</taxon>
        <taxon>Ecdysozoa</taxon>
        <taxon>Arthropoda</taxon>
        <taxon>Hexapoda</taxon>
        <taxon>Insecta</taxon>
        <taxon>Pterygota</taxon>
        <taxon>Neoptera</taxon>
        <taxon>Endopterygota</taxon>
        <taxon>Hymenoptera</taxon>
        <taxon>Apocrita</taxon>
        <taxon>Aculeata</taxon>
        <taxon>Formicoidea</taxon>
        <taxon>Formicidae</taxon>
        <taxon>Ponerinae</taxon>
        <taxon>Ponerini</taxon>
        <taxon>Dinoponera</taxon>
    </lineage>
</organism>
<sequence>MGKDSSLSVAKGRELIPLYSKIYFWHHIIMLFRYISPRYMIHWLRKLLSAGRLEMKILKHLHGFTEKIIAERKLYHKQMNGRYLKIIENNDVTETGGEEIYGST</sequence>
<accession>A0A6P3YAK7</accession>
<dbReference type="AlphaFoldDB" id="A0A6P3YAK7"/>
<evidence type="ECO:0000313" key="2">
    <source>
        <dbReference type="Proteomes" id="UP000515204"/>
    </source>
</evidence>
<keyword evidence="1" id="KW-1133">Transmembrane helix</keyword>
<reference evidence="3" key="1">
    <citation type="submission" date="2025-08" db="UniProtKB">
        <authorList>
            <consortium name="RefSeq"/>
        </authorList>
    </citation>
    <scope>IDENTIFICATION</scope>
</reference>
<name>A0A6P3YAK7_DINQU</name>
<dbReference type="OrthoDB" id="6780970at2759"/>
<dbReference type="RefSeq" id="XP_014486994.1">
    <property type="nucleotide sequence ID" value="XM_014631508.1"/>
</dbReference>
<dbReference type="GeneID" id="106750888"/>
<evidence type="ECO:0000256" key="1">
    <source>
        <dbReference type="SAM" id="Phobius"/>
    </source>
</evidence>
<dbReference type="KEGG" id="dqu:106750888"/>
<dbReference type="Proteomes" id="UP000515204">
    <property type="component" value="Unplaced"/>
</dbReference>
<keyword evidence="1" id="KW-0812">Transmembrane</keyword>
<protein>
    <submittedName>
        <fullName evidence="3">Uncharacterized protein LOC106750888</fullName>
    </submittedName>
</protein>
<keyword evidence="1" id="KW-0472">Membrane</keyword>
<keyword evidence="2" id="KW-1185">Reference proteome</keyword>
<proteinExistence type="predicted"/>
<feature type="transmembrane region" description="Helical" evidence="1">
    <location>
        <begin position="16"/>
        <end position="36"/>
    </location>
</feature>